<accession>F0M9U8</accession>
<evidence type="ECO:0000256" key="2">
    <source>
        <dbReference type="ARBA" id="ARBA00022475"/>
    </source>
</evidence>
<keyword evidence="7 8" id="KW-0472">Membrane</keyword>
<dbReference type="Pfam" id="PF24878">
    <property type="entry name" value="YkcB_C"/>
    <property type="match status" value="1"/>
</dbReference>
<feature type="transmembrane region" description="Helical" evidence="8">
    <location>
        <begin position="120"/>
        <end position="142"/>
    </location>
</feature>
<feature type="transmembrane region" description="Helical" evidence="8">
    <location>
        <begin position="192"/>
        <end position="208"/>
    </location>
</feature>
<evidence type="ECO:0000259" key="9">
    <source>
        <dbReference type="Pfam" id="PF13231"/>
    </source>
</evidence>
<keyword evidence="5 8" id="KW-0812">Transmembrane</keyword>
<dbReference type="InterPro" id="IPR038731">
    <property type="entry name" value="RgtA/B/C-like"/>
</dbReference>
<evidence type="ECO:0000256" key="8">
    <source>
        <dbReference type="SAM" id="Phobius"/>
    </source>
</evidence>
<dbReference type="GO" id="GO:0016763">
    <property type="term" value="F:pentosyltransferase activity"/>
    <property type="evidence" value="ECO:0007669"/>
    <property type="project" value="TreeGrafter"/>
</dbReference>
<feature type="transmembrane region" description="Helical" evidence="8">
    <location>
        <begin position="215"/>
        <end position="234"/>
    </location>
</feature>
<keyword evidence="6 8" id="KW-1133">Transmembrane helix</keyword>
<dbReference type="AlphaFoldDB" id="F0M9U8"/>
<dbReference type="GO" id="GO:0009103">
    <property type="term" value="P:lipopolysaccharide biosynthetic process"/>
    <property type="evidence" value="ECO:0007669"/>
    <property type="project" value="UniProtKB-ARBA"/>
</dbReference>
<sequence length="620" mass="66423" precursor="true">MRATARSLHPAGLRAREGWALWVLLALTSLLYLWGLDRNGWANSYYSAAAMAGSQDWTAFFFSSSDPGNAISVDKPPLSLWVMSASVWAFGLNPWSILVPQALMGVASVYLLYRMLYTNISASAGLLAATALAVTPVATVMFRYNNPDALLTLLMIGVAYATFESIRRSSVWWLILAGALTGAALLTKQLQVALILPAVAITYLLFANAPLLKRLLHLVVALLAAGLTGGWWFVLVQMTPASSRPFVGGSRFNSAVELTLGYNGLDRLTGEDASRTMSPAAVNLAEKLDPGFQRFLQPQFSGQFGWFLPLAIAGLCLAIVHIKRRSGSTQYRALLVLCSVWFLCSATVLAFMSGIVHPYYSLTLVPPLSCLAAIGLIHMYRLRHRRGMRVALAASLLATMIIGFVSASRSTADFPFGPQVALAVGSAAVALTVLPPPSRILRAVSVGVVAVALMVGPVVWSINTVLSPHIGAGVVAGPSILGIRTDHPDRKQLGSDVPASFVAVMFGDVPEQAVVSRLRAAPESTRWTAAMVGSETAANYQLDSGRSVLPIGGFDGTDPHPTLEQFQTLVGEGKVASLVIQELPPLTLEGRGESAKIVAWVRQRFSVEQVGDAEYYDLLQ</sequence>
<dbReference type="EMBL" id="CP002379">
    <property type="protein sequence ID" value="ADX73878.1"/>
    <property type="molecule type" value="Genomic_DNA"/>
</dbReference>
<keyword evidence="3" id="KW-0328">Glycosyltransferase</keyword>
<dbReference type="PANTHER" id="PTHR33908">
    <property type="entry name" value="MANNOSYLTRANSFERASE YKCB-RELATED"/>
    <property type="match status" value="1"/>
</dbReference>
<evidence type="ECO:0000313" key="12">
    <source>
        <dbReference type="Proteomes" id="UP000008639"/>
    </source>
</evidence>
<dbReference type="STRING" id="930171.Asphe3_27600"/>
<evidence type="ECO:0000256" key="3">
    <source>
        <dbReference type="ARBA" id="ARBA00022676"/>
    </source>
</evidence>
<feature type="transmembrane region" description="Helical" evidence="8">
    <location>
        <begin position="390"/>
        <end position="408"/>
    </location>
</feature>
<feature type="domain" description="Putative mannosyltransferase YkcA/B-like C-terminal" evidence="10">
    <location>
        <begin position="515"/>
        <end position="603"/>
    </location>
</feature>
<feature type="transmembrane region" description="Helical" evidence="8">
    <location>
        <begin position="20"/>
        <end position="36"/>
    </location>
</feature>
<evidence type="ECO:0000313" key="11">
    <source>
        <dbReference type="EMBL" id="ADX73878.1"/>
    </source>
</evidence>
<keyword evidence="2" id="KW-1003">Cell membrane</keyword>
<evidence type="ECO:0000259" key="10">
    <source>
        <dbReference type="Pfam" id="PF24878"/>
    </source>
</evidence>
<evidence type="ECO:0000256" key="7">
    <source>
        <dbReference type="ARBA" id="ARBA00023136"/>
    </source>
</evidence>
<feature type="transmembrane region" description="Helical" evidence="8">
    <location>
        <begin position="414"/>
        <end position="434"/>
    </location>
</feature>
<feature type="transmembrane region" description="Helical" evidence="8">
    <location>
        <begin position="359"/>
        <end position="378"/>
    </location>
</feature>
<feature type="transmembrane region" description="Helical" evidence="8">
    <location>
        <begin position="170"/>
        <end position="186"/>
    </location>
</feature>
<dbReference type="GO" id="GO:0010041">
    <property type="term" value="P:response to iron(III) ion"/>
    <property type="evidence" value="ECO:0007669"/>
    <property type="project" value="TreeGrafter"/>
</dbReference>
<protein>
    <submittedName>
        <fullName evidence="11">PMT family glycosyltransferase, 4-amino-4-deoxy-L-arabinose transferase</fullName>
    </submittedName>
</protein>
<reference evidence="11 12" key="1">
    <citation type="journal article" date="2011" name="Stand. Genomic Sci.">
        <title>Complete genome sequence of Arthrobacter phenanthrenivorans type strain (Sphe3).</title>
        <authorList>
            <person name="Kallimanis A."/>
            <person name="Labutti K.M."/>
            <person name="Lapidus A."/>
            <person name="Clum A."/>
            <person name="Lykidis A."/>
            <person name="Mavromatis K."/>
            <person name="Pagani I."/>
            <person name="Liolios K."/>
            <person name="Ivanova N."/>
            <person name="Goodwin L."/>
            <person name="Pitluck S."/>
            <person name="Chen A."/>
            <person name="Palaniappan K."/>
            <person name="Markowitz V."/>
            <person name="Bristow J."/>
            <person name="Velentzas A.D."/>
            <person name="Perisynakis A."/>
            <person name="Ouzounis C.C."/>
            <person name="Kyrpides N.C."/>
            <person name="Koukkou A.I."/>
            <person name="Drainas C."/>
        </authorList>
    </citation>
    <scope>NUCLEOTIDE SEQUENCE [LARGE SCALE GENOMIC DNA]</scope>
    <source>
        <strain evidence="12">DSM 18606 / JCM 16027 / LMG 23796 / Sphe3</strain>
    </source>
</reference>
<name>F0M9U8_PSEPM</name>
<evidence type="ECO:0000256" key="5">
    <source>
        <dbReference type="ARBA" id="ARBA00022692"/>
    </source>
</evidence>
<comment type="subcellular location">
    <subcellularLocation>
        <location evidence="1">Cell membrane</location>
        <topology evidence="1">Multi-pass membrane protein</topology>
    </subcellularLocation>
</comment>
<evidence type="ECO:0000256" key="6">
    <source>
        <dbReference type="ARBA" id="ARBA00022989"/>
    </source>
</evidence>
<dbReference type="KEGG" id="apn:Asphe3_27600"/>
<dbReference type="eggNOG" id="COG1807">
    <property type="taxonomic scope" value="Bacteria"/>
</dbReference>
<feature type="transmembrane region" description="Helical" evidence="8">
    <location>
        <begin position="148"/>
        <end position="163"/>
    </location>
</feature>
<dbReference type="InterPro" id="IPR050297">
    <property type="entry name" value="LipidA_mod_glycosyltrf_83"/>
</dbReference>
<dbReference type="HOGENOM" id="CLU_007261_1_0_11"/>
<keyword evidence="4 11" id="KW-0808">Transferase</keyword>
<evidence type="ECO:0000256" key="1">
    <source>
        <dbReference type="ARBA" id="ARBA00004651"/>
    </source>
</evidence>
<organism evidence="11 12">
    <name type="scientific">Pseudarthrobacter phenanthrenivorans (strain DSM 18606 / JCM 16027 / LMG 23796 / Sphe3)</name>
    <name type="common">Arthrobacter phenanthrenivorans</name>
    <dbReference type="NCBI Taxonomy" id="930171"/>
    <lineage>
        <taxon>Bacteria</taxon>
        <taxon>Bacillati</taxon>
        <taxon>Actinomycetota</taxon>
        <taxon>Actinomycetes</taxon>
        <taxon>Micrococcales</taxon>
        <taxon>Micrococcaceae</taxon>
        <taxon>Pseudarthrobacter</taxon>
    </lineage>
</organism>
<dbReference type="GO" id="GO:0005886">
    <property type="term" value="C:plasma membrane"/>
    <property type="evidence" value="ECO:0007669"/>
    <property type="project" value="UniProtKB-SubCell"/>
</dbReference>
<proteinExistence type="predicted"/>
<dbReference type="Pfam" id="PF13231">
    <property type="entry name" value="PMT_2"/>
    <property type="match status" value="1"/>
</dbReference>
<dbReference type="Proteomes" id="UP000008639">
    <property type="component" value="Chromosome"/>
</dbReference>
<feature type="transmembrane region" description="Helical" evidence="8">
    <location>
        <begin position="441"/>
        <end position="460"/>
    </location>
</feature>
<evidence type="ECO:0000256" key="4">
    <source>
        <dbReference type="ARBA" id="ARBA00022679"/>
    </source>
</evidence>
<dbReference type="InterPro" id="IPR056785">
    <property type="entry name" value="YkcA/B-like_C"/>
</dbReference>
<gene>
    <name evidence="11" type="ordered locus">Asphe3_27600</name>
</gene>
<feature type="transmembrane region" description="Helical" evidence="8">
    <location>
        <begin position="304"/>
        <end position="322"/>
    </location>
</feature>
<feature type="transmembrane region" description="Helical" evidence="8">
    <location>
        <begin position="334"/>
        <end position="353"/>
    </location>
</feature>
<feature type="transmembrane region" description="Helical" evidence="8">
    <location>
        <begin position="87"/>
        <end position="113"/>
    </location>
</feature>
<feature type="domain" description="Glycosyltransferase RgtA/B/C/D-like" evidence="9">
    <location>
        <begin position="74"/>
        <end position="224"/>
    </location>
</feature>
<dbReference type="PANTHER" id="PTHR33908:SF3">
    <property type="entry name" value="UNDECAPRENYL PHOSPHATE-ALPHA-4-AMINO-4-DEOXY-L-ARABINOSE ARABINOSYL TRANSFERASE"/>
    <property type="match status" value="1"/>
</dbReference>